<dbReference type="EMBL" id="MDEK01000013">
    <property type="protein sequence ID" value="PPU81454.1"/>
    <property type="molecule type" value="Genomic_DNA"/>
</dbReference>
<dbReference type="Proteomes" id="UP000247346">
    <property type="component" value="Unassembled WGS sequence"/>
</dbReference>
<name>A0A2P5Z1U9_9XANT</name>
<dbReference type="OrthoDB" id="8663915at2"/>
<comment type="caution">
    <text evidence="1">The sequence shown here is derived from an EMBL/GenBank/DDBJ whole genome shotgun (WGS) entry which is preliminary data.</text>
</comment>
<evidence type="ECO:0000313" key="1">
    <source>
        <dbReference type="EMBL" id="PPU81454.1"/>
    </source>
</evidence>
<dbReference type="AlphaFoldDB" id="A0A2P5Z1U9"/>
<protein>
    <submittedName>
        <fullName evidence="1">Uncharacterized protein</fullName>
    </submittedName>
</protein>
<gene>
    <name evidence="1" type="ORF">XsacCFBP4641_14605</name>
</gene>
<sequence>MSNDNKRAAAPEVPPDAGSVLYLIYGWDGDGAVSYEIDNGAVVNFWGGQHVELDGKQYYTGFSYATPGHYGIDDTETFPNPGEGVSLGAATFLLTTPGGERPWMVLHAQRYIGSFGAYARADAFDTSRAPQQHALGDGRLLLAMPTTRFGNGITEAGFALFVFDPNRHDLGDYRSWVYCGTVAAGEDNEAASDPDGVVPHVSSTGTLEFQALPGQPMPALRVALHGTAIAGPGRARLLDGSDVLQYAYDPDSGQYRPMPDA</sequence>
<dbReference type="RefSeq" id="WP_010340166.1">
    <property type="nucleotide sequence ID" value="NZ_CP132343.1"/>
</dbReference>
<organism evidence="1 2">
    <name type="scientific">Xanthomonas sacchari</name>
    <dbReference type="NCBI Taxonomy" id="56458"/>
    <lineage>
        <taxon>Bacteria</taxon>
        <taxon>Pseudomonadati</taxon>
        <taxon>Pseudomonadota</taxon>
        <taxon>Gammaproteobacteria</taxon>
        <taxon>Lysobacterales</taxon>
        <taxon>Lysobacteraceae</taxon>
        <taxon>Xanthomonas</taxon>
    </lineage>
</organism>
<reference evidence="1 2" key="1">
    <citation type="submission" date="2016-08" db="EMBL/GenBank/DDBJ databases">
        <authorList>
            <person name="Seilhamer J.J."/>
        </authorList>
    </citation>
    <scope>NUCLEOTIDE SEQUENCE [LARGE SCALE GENOMIC DNA]</scope>
    <source>
        <strain evidence="1 2">CFBP4641</strain>
    </source>
</reference>
<evidence type="ECO:0000313" key="2">
    <source>
        <dbReference type="Proteomes" id="UP000247346"/>
    </source>
</evidence>
<proteinExistence type="predicted"/>
<dbReference type="GeneID" id="93880756"/>
<accession>A0A2P5Z1U9</accession>